<feature type="compositionally biased region" description="Basic and acidic residues" evidence="1">
    <location>
        <begin position="356"/>
        <end position="367"/>
    </location>
</feature>
<evidence type="ECO:0000313" key="2">
    <source>
        <dbReference type="EMBL" id="KAJ7731997.1"/>
    </source>
</evidence>
<dbReference type="Proteomes" id="UP001215598">
    <property type="component" value="Unassembled WGS sequence"/>
</dbReference>
<organism evidence="2 3">
    <name type="scientific">Mycena metata</name>
    <dbReference type="NCBI Taxonomy" id="1033252"/>
    <lineage>
        <taxon>Eukaryota</taxon>
        <taxon>Fungi</taxon>
        <taxon>Dikarya</taxon>
        <taxon>Basidiomycota</taxon>
        <taxon>Agaricomycotina</taxon>
        <taxon>Agaricomycetes</taxon>
        <taxon>Agaricomycetidae</taxon>
        <taxon>Agaricales</taxon>
        <taxon>Marasmiineae</taxon>
        <taxon>Mycenaceae</taxon>
        <taxon>Mycena</taxon>
    </lineage>
</organism>
<dbReference type="EMBL" id="JARKIB010000148">
    <property type="protein sequence ID" value="KAJ7731997.1"/>
    <property type="molecule type" value="Genomic_DNA"/>
</dbReference>
<name>A0AAD7HZV9_9AGAR</name>
<dbReference type="AlphaFoldDB" id="A0AAD7HZV9"/>
<sequence>MHFGDKEVRRSKLVKYRDSLPRMWVKLPPDSTMVVKRAPGFRRGAPRRAVPPWWLCWRVPAGGWGILARPMLAQIPLPKSSLYTKGQPVKQRHKLETFYSLGKKIVTCTHGGTRWCTLMPQQCTAPCTVACGTVQHRALPCTTMLADSSPILIATANEISIAIEDFDRLSVSARLTTVVFVILQGFLRHMVHHGVQYFAAPAATAAPAPGLCRAFPFCVPSILSPERSITGYMQSSSSQLHPAHSAEFEAHTNFYRAAPDVIYSRVVHAAVSIKGCIPADSASGVHSAWPGISGKSPNICPPVTAWARTPTDMVAAYQFHEYLVIGRHWGRGRSMFLDQPHSANPTIYDRFKAEGTSEELQMKDSKPRASRPKAPPKNQVPEKSLQWHVGTRQHCHCGTPRHGMPRQKTGALVKLARGRAALRGNNTATAASVTASQTFTWKLRDRQSVVG</sequence>
<feature type="region of interest" description="Disordered" evidence="1">
    <location>
        <begin position="356"/>
        <end position="384"/>
    </location>
</feature>
<keyword evidence="3" id="KW-1185">Reference proteome</keyword>
<protein>
    <submittedName>
        <fullName evidence="2">Uncharacterized protein</fullName>
    </submittedName>
</protein>
<accession>A0AAD7HZV9</accession>
<comment type="caution">
    <text evidence="2">The sequence shown here is derived from an EMBL/GenBank/DDBJ whole genome shotgun (WGS) entry which is preliminary data.</text>
</comment>
<evidence type="ECO:0000256" key="1">
    <source>
        <dbReference type="SAM" id="MobiDB-lite"/>
    </source>
</evidence>
<gene>
    <name evidence="2" type="ORF">B0H16DRAFT_1468803</name>
</gene>
<proteinExistence type="predicted"/>
<reference evidence="2" key="1">
    <citation type="submission" date="2023-03" db="EMBL/GenBank/DDBJ databases">
        <title>Massive genome expansion in bonnet fungi (Mycena s.s.) driven by repeated elements and novel gene families across ecological guilds.</title>
        <authorList>
            <consortium name="Lawrence Berkeley National Laboratory"/>
            <person name="Harder C.B."/>
            <person name="Miyauchi S."/>
            <person name="Viragh M."/>
            <person name="Kuo A."/>
            <person name="Thoen E."/>
            <person name="Andreopoulos B."/>
            <person name="Lu D."/>
            <person name="Skrede I."/>
            <person name="Drula E."/>
            <person name="Henrissat B."/>
            <person name="Morin E."/>
            <person name="Kohler A."/>
            <person name="Barry K."/>
            <person name="LaButti K."/>
            <person name="Morin E."/>
            <person name="Salamov A."/>
            <person name="Lipzen A."/>
            <person name="Mereny Z."/>
            <person name="Hegedus B."/>
            <person name="Baldrian P."/>
            <person name="Stursova M."/>
            <person name="Weitz H."/>
            <person name="Taylor A."/>
            <person name="Grigoriev I.V."/>
            <person name="Nagy L.G."/>
            <person name="Martin F."/>
            <person name="Kauserud H."/>
        </authorList>
    </citation>
    <scope>NUCLEOTIDE SEQUENCE</scope>
    <source>
        <strain evidence="2">CBHHK182m</strain>
    </source>
</reference>
<evidence type="ECO:0000313" key="3">
    <source>
        <dbReference type="Proteomes" id="UP001215598"/>
    </source>
</evidence>